<dbReference type="eggNOG" id="ENOG5031E97">
    <property type="taxonomic scope" value="Bacteria"/>
</dbReference>
<dbReference type="HOGENOM" id="CLU_982517_0_0_11"/>
<dbReference type="Proteomes" id="UP000015388">
    <property type="component" value="Chromosome"/>
</dbReference>
<feature type="compositionally biased region" description="Low complexity" evidence="1">
    <location>
        <begin position="65"/>
        <end position="92"/>
    </location>
</feature>
<organism evidence="3 4">
    <name type="scientific">Corynebacterium maris DSM 45190</name>
    <dbReference type="NCBI Taxonomy" id="1224163"/>
    <lineage>
        <taxon>Bacteria</taxon>
        <taxon>Bacillati</taxon>
        <taxon>Actinomycetota</taxon>
        <taxon>Actinomycetes</taxon>
        <taxon>Mycobacteriales</taxon>
        <taxon>Corynebacteriaceae</taxon>
        <taxon>Corynebacterium</taxon>
    </lineage>
</organism>
<proteinExistence type="predicted"/>
<dbReference type="KEGG" id="cmd:B841_07655"/>
<evidence type="ECO:0000256" key="1">
    <source>
        <dbReference type="SAM" id="MobiDB-lite"/>
    </source>
</evidence>
<feature type="region of interest" description="Disordered" evidence="1">
    <location>
        <begin position="65"/>
        <end position="103"/>
    </location>
</feature>
<accession>S5SV07</accession>
<gene>
    <name evidence="3" type="ORF">B841_07655</name>
</gene>
<feature type="transmembrane region" description="Helical" evidence="2">
    <location>
        <begin position="20"/>
        <end position="42"/>
    </location>
</feature>
<evidence type="ECO:0000256" key="2">
    <source>
        <dbReference type="SAM" id="Phobius"/>
    </source>
</evidence>
<name>S5SV07_9CORY</name>
<keyword evidence="2" id="KW-0472">Membrane</keyword>
<dbReference type="STRING" id="1224163.B841_07655"/>
<keyword evidence="2" id="KW-1133">Transmembrane helix</keyword>
<keyword evidence="4" id="KW-1185">Reference proteome</keyword>
<dbReference type="RefSeq" id="WP_020934937.1">
    <property type="nucleotide sequence ID" value="NC_021915.1"/>
</dbReference>
<dbReference type="EMBL" id="CP003924">
    <property type="protein sequence ID" value="AGS35004.1"/>
    <property type="molecule type" value="Genomic_DNA"/>
</dbReference>
<keyword evidence="2" id="KW-0812">Transmembrane</keyword>
<protein>
    <submittedName>
        <fullName evidence="3">Uncharacterized protein</fullName>
    </submittedName>
</protein>
<sequence length="283" mass="30249">MSPDQSRTSPPASARNRTGLLWSIAAVLAVLIVGLVIAIIALQTSGNSDVTQADDLTETHVAEETVVVTDTTAADPTEPGESTPPAATTSTTQGETRDDATEVRRISPVTDDWLPRDGWTVTNTTEMMQGDCYPSPVALDDGIYRCGPSAMSANACFHNPDSGVFYCPFNPFTPEFRAYYFAGEITHTPVIDDPMPWGLELDDARQCTARQGGAWGWRADDYVGAYSCGGGSDEVILALPGEPVVDDSDDKWAVLMGEMGQGEDFPAPQPVGVAVAYYAGWQD</sequence>
<reference evidence="3 4" key="1">
    <citation type="submission" date="2012-11" db="EMBL/GenBank/DDBJ databases">
        <title>The complete genome sequence of Corynebacterium maris Coryn-1 (=DSM 45190).</title>
        <authorList>
            <person name="Schaffert L."/>
            <person name="Albersmeier A."/>
            <person name="Kalinowski J."/>
            <person name="Ruckert C."/>
        </authorList>
    </citation>
    <scope>NUCLEOTIDE SEQUENCE [LARGE SCALE GENOMIC DNA]</scope>
    <source>
        <strain evidence="4">Coryn-1</strain>
    </source>
</reference>
<dbReference type="OrthoDB" id="5116562at2"/>
<dbReference type="PATRIC" id="fig|1224163.3.peg.1536"/>
<evidence type="ECO:0000313" key="4">
    <source>
        <dbReference type="Proteomes" id="UP000015388"/>
    </source>
</evidence>
<dbReference type="AlphaFoldDB" id="S5SV07"/>
<evidence type="ECO:0000313" key="3">
    <source>
        <dbReference type="EMBL" id="AGS35004.1"/>
    </source>
</evidence>